<keyword evidence="5" id="KW-0808">Transferase</keyword>
<protein>
    <recommendedName>
        <fullName evidence="3">histidine kinase</fullName>
        <ecNumber evidence="3">2.7.13.3</ecNumber>
    </recommendedName>
</protein>
<evidence type="ECO:0000256" key="10">
    <source>
        <dbReference type="ARBA" id="ARBA00023136"/>
    </source>
</evidence>
<evidence type="ECO:0000313" key="19">
    <source>
        <dbReference type="Proteomes" id="UP000192906"/>
    </source>
</evidence>
<evidence type="ECO:0000259" key="15">
    <source>
        <dbReference type="PROSITE" id="PS50110"/>
    </source>
</evidence>
<feature type="domain" description="PAS" evidence="16">
    <location>
        <begin position="151"/>
        <end position="197"/>
    </location>
</feature>
<dbReference type="InterPro" id="IPR000700">
    <property type="entry name" value="PAS-assoc_C"/>
</dbReference>
<dbReference type="OrthoDB" id="5437500at2"/>
<sequence length="829" mass="92524">MQIKVDPAVLAELYKEVAELRKAEHELRTNGRRLRVIFERSPLGLILFNSDGIIVDCNEQFVRIMGSTREKLLGFNIAQDSTIEIGAALAKALSGEPSYFENYYTSVTGGRKGYLRVAFNPVTPEKTPSEVIATIEDFSERKKIEESFIQSEFRLNTILDSIQAGVMLIDPQSRIIIDSNAEACRLIGLEKEQIMGRVCHDFICAAERGKCPVLDLGQAVDKSERVLLTSKGTKLTVLKTVNIILINGKEQLLECFVDISQRKQAEEQLLRAKEDIEQYAQNLEVINKKLTETTASRDELEQEVAERKLAESRLRESRQLYQELVENAASIILRMDINGRITFFNEFAEKIFGYLRNDILGKNIIGTIVPEVESSGRDLRKMAQDIFHNPEKFINNENENMLRDGSRIWVSWSNKALYSSDNKLLEILCIGSDITEQKKAVKALKLAKCQAEAASKAKSEFLANMSHEIRTPMNSILGVADLLLETKLDEEQKRYINLFESAGKSLLALINEILDFAKVETGRIELESVCFDLGLSIKDIDSIMRVVAKSKGLEFSCTLDADHPILVLGDQIRLKQILLNIIGNAVKFTEKGAVSITVSSVPARQNTRLFTFSIIDTGIGIPPEKMHTIFESFAQADSSTTRRYGGTGLGLTIAKRLAGLMDGEILVESKVGAGTIFKLVVPFNICNEVNKDNSYNGEEAIPVDSGSKKKRILIVEDSESNRMLLDLYLEPSGHEVVLVENGLQGLTAFKNDNFDLVFMDIQMPVMDGIAATKAIREYEKENSLATTPIVALTANAFEEDREHCFNAGCTGFLAKPIKKKKLLSVIDSY</sequence>
<feature type="coiled-coil region" evidence="13">
    <location>
        <begin position="262"/>
        <end position="327"/>
    </location>
</feature>
<feature type="domain" description="PAS" evidence="16">
    <location>
        <begin position="317"/>
        <end position="369"/>
    </location>
</feature>
<dbReference type="InterPro" id="IPR011006">
    <property type="entry name" value="CheY-like_superfamily"/>
</dbReference>
<keyword evidence="10" id="KW-0472">Membrane</keyword>
<evidence type="ECO:0000256" key="2">
    <source>
        <dbReference type="ARBA" id="ARBA00004370"/>
    </source>
</evidence>
<evidence type="ECO:0000256" key="5">
    <source>
        <dbReference type="ARBA" id="ARBA00022679"/>
    </source>
</evidence>
<dbReference type="InterPro" id="IPR005467">
    <property type="entry name" value="His_kinase_dom"/>
</dbReference>
<evidence type="ECO:0000256" key="6">
    <source>
        <dbReference type="ARBA" id="ARBA00022741"/>
    </source>
</evidence>
<dbReference type="Gene3D" id="3.40.50.2300">
    <property type="match status" value="1"/>
</dbReference>
<keyword evidence="13" id="KW-0175">Coiled coil</keyword>
<dbReference type="SMART" id="SM00086">
    <property type="entry name" value="PAC"/>
    <property type="match status" value="3"/>
</dbReference>
<dbReference type="PROSITE" id="PS50109">
    <property type="entry name" value="HIS_KIN"/>
    <property type="match status" value="1"/>
</dbReference>
<dbReference type="SMART" id="SM00448">
    <property type="entry name" value="REC"/>
    <property type="match status" value="1"/>
</dbReference>
<evidence type="ECO:0000256" key="11">
    <source>
        <dbReference type="ARBA" id="ARBA00023306"/>
    </source>
</evidence>
<dbReference type="InterPro" id="IPR036097">
    <property type="entry name" value="HisK_dim/P_sf"/>
</dbReference>
<feature type="domain" description="PAS" evidence="16">
    <location>
        <begin position="30"/>
        <end position="74"/>
    </location>
</feature>
<evidence type="ECO:0000256" key="3">
    <source>
        <dbReference type="ARBA" id="ARBA00012438"/>
    </source>
</evidence>
<evidence type="ECO:0000256" key="1">
    <source>
        <dbReference type="ARBA" id="ARBA00000085"/>
    </source>
</evidence>
<dbReference type="CDD" id="cd16922">
    <property type="entry name" value="HATPase_EvgS-ArcB-TorS-like"/>
    <property type="match status" value="1"/>
</dbReference>
<evidence type="ECO:0000256" key="7">
    <source>
        <dbReference type="ARBA" id="ARBA00022777"/>
    </source>
</evidence>
<evidence type="ECO:0000259" key="16">
    <source>
        <dbReference type="PROSITE" id="PS50112"/>
    </source>
</evidence>
<evidence type="ECO:0000256" key="8">
    <source>
        <dbReference type="ARBA" id="ARBA00022840"/>
    </source>
</evidence>
<dbReference type="GO" id="GO:0016020">
    <property type="term" value="C:membrane"/>
    <property type="evidence" value="ECO:0007669"/>
    <property type="project" value="UniProtKB-SubCell"/>
</dbReference>
<evidence type="ECO:0000256" key="4">
    <source>
        <dbReference type="ARBA" id="ARBA00022553"/>
    </source>
</evidence>
<dbReference type="FunFam" id="3.30.565.10:FF:000010">
    <property type="entry name" value="Sensor histidine kinase RcsC"/>
    <property type="match status" value="1"/>
</dbReference>
<keyword evidence="7" id="KW-0418">Kinase</keyword>
<keyword evidence="8" id="KW-0067">ATP-binding</keyword>
<evidence type="ECO:0000259" key="14">
    <source>
        <dbReference type="PROSITE" id="PS50109"/>
    </source>
</evidence>
<keyword evidence="19" id="KW-1185">Reference proteome</keyword>
<name>A0A1X7CF54_9BACT</name>
<feature type="modified residue" description="4-aspartylphosphate" evidence="12">
    <location>
        <position position="760"/>
    </location>
</feature>
<dbReference type="FunFam" id="1.10.287.130:FF:000038">
    <property type="entry name" value="Sensory transduction histidine kinase"/>
    <property type="match status" value="1"/>
</dbReference>
<dbReference type="InterPro" id="IPR013656">
    <property type="entry name" value="PAS_4"/>
</dbReference>
<dbReference type="InterPro" id="IPR013767">
    <property type="entry name" value="PAS_fold"/>
</dbReference>
<dbReference type="PRINTS" id="PR00344">
    <property type="entry name" value="BCTRLSENSOR"/>
</dbReference>
<dbReference type="Pfam" id="PF00512">
    <property type="entry name" value="HisKA"/>
    <property type="match status" value="1"/>
</dbReference>
<dbReference type="InterPro" id="IPR004358">
    <property type="entry name" value="Sig_transdc_His_kin-like_C"/>
</dbReference>
<dbReference type="GO" id="GO:0000155">
    <property type="term" value="F:phosphorelay sensor kinase activity"/>
    <property type="evidence" value="ECO:0007669"/>
    <property type="project" value="InterPro"/>
</dbReference>
<dbReference type="Pfam" id="PF13426">
    <property type="entry name" value="PAS_9"/>
    <property type="match status" value="1"/>
</dbReference>
<dbReference type="EMBL" id="FWZU01000001">
    <property type="protein sequence ID" value="SME95363.1"/>
    <property type="molecule type" value="Genomic_DNA"/>
</dbReference>
<dbReference type="RefSeq" id="WP_085098592.1">
    <property type="nucleotide sequence ID" value="NZ_FWZU01000001.1"/>
</dbReference>
<dbReference type="Pfam" id="PF00072">
    <property type="entry name" value="Response_reg"/>
    <property type="match status" value="1"/>
</dbReference>
<dbReference type="GO" id="GO:0005524">
    <property type="term" value="F:ATP binding"/>
    <property type="evidence" value="ECO:0007669"/>
    <property type="project" value="UniProtKB-KW"/>
</dbReference>
<dbReference type="EC" id="2.7.13.3" evidence="3"/>
<dbReference type="SMART" id="SM00387">
    <property type="entry name" value="HATPase_c"/>
    <property type="match status" value="1"/>
</dbReference>
<dbReference type="CDD" id="cd00130">
    <property type="entry name" value="PAS"/>
    <property type="match status" value="2"/>
</dbReference>
<dbReference type="STRING" id="1519643.SAMN06295933_0798"/>
<dbReference type="SUPFAM" id="SSF55874">
    <property type="entry name" value="ATPase domain of HSP90 chaperone/DNA topoisomerase II/histidine kinase"/>
    <property type="match status" value="1"/>
</dbReference>
<dbReference type="PROSITE" id="PS50113">
    <property type="entry name" value="PAC"/>
    <property type="match status" value="1"/>
</dbReference>
<evidence type="ECO:0000259" key="17">
    <source>
        <dbReference type="PROSITE" id="PS50113"/>
    </source>
</evidence>
<dbReference type="Gene3D" id="1.10.287.130">
    <property type="match status" value="1"/>
</dbReference>
<dbReference type="NCBIfam" id="TIGR00229">
    <property type="entry name" value="sensory_box"/>
    <property type="match status" value="3"/>
</dbReference>
<dbReference type="AlphaFoldDB" id="A0A1X7CF54"/>
<dbReference type="InterPro" id="IPR036890">
    <property type="entry name" value="HATPase_C_sf"/>
</dbReference>
<dbReference type="SUPFAM" id="SSF55785">
    <property type="entry name" value="PYP-like sensor domain (PAS domain)"/>
    <property type="match status" value="3"/>
</dbReference>
<accession>A0A1X7CF54</accession>
<dbReference type="SUPFAM" id="SSF52172">
    <property type="entry name" value="CheY-like"/>
    <property type="match status" value="1"/>
</dbReference>
<dbReference type="InterPro" id="IPR000014">
    <property type="entry name" value="PAS"/>
</dbReference>
<gene>
    <name evidence="18" type="ORF">SAMN06295933_0798</name>
</gene>
<keyword evidence="6" id="KW-0547">Nucleotide-binding</keyword>
<keyword evidence="4 12" id="KW-0597">Phosphoprotein</keyword>
<dbReference type="Proteomes" id="UP000192906">
    <property type="component" value="Unassembled WGS sequence"/>
</dbReference>
<dbReference type="SMART" id="SM00091">
    <property type="entry name" value="PAS"/>
    <property type="match status" value="3"/>
</dbReference>
<reference evidence="19" key="1">
    <citation type="submission" date="2017-04" db="EMBL/GenBank/DDBJ databases">
        <authorList>
            <person name="Varghese N."/>
            <person name="Submissions S."/>
        </authorList>
    </citation>
    <scope>NUCLEOTIDE SEQUENCE [LARGE SCALE GENOMIC DNA]</scope>
    <source>
        <strain evidence="19">K3S</strain>
    </source>
</reference>
<feature type="domain" description="PAC" evidence="17">
    <location>
        <begin position="394"/>
        <end position="446"/>
    </location>
</feature>
<dbReference type="InterPro" id="IPR001789">
    <property type="entry name" value="Sig_transdc_resp-reg_receiver"/>
</dbReference>
<keyword evidence="9" id="KW-0902">Two-component regulatory system</keyword>
<evidence type="ECO:0000256" key="9">
    <source>
        <dbReference type="ARBA" id="ARBA00023012"/>
    </source>
</evidence>
<dbReference type="Pfam" id="PF02518">
    <property type="entry name" value="HATPase_c"/>
    <property type="match status" value="1"/>
</dbReference>
<dbReference type="InterPro" id="IPR003594">
    <property type="entry name" value="HATPase_dom"/>
</dbReference>
<dbReference type="SUPFAM" id="SSF47384">
    <property type="entry name" value="Homodimeric domain of signal transducing histidine kinase"/>
    <property type="match status" value="1"/>
</dbReference>
<organism evidence="18 19">
    <name type="scientific">Desulfovibrio gilichinskyi</name>
    <dbReference type="NCBI Taxonomy" id="1519643"/>
    <lineage>
        <taxon>Bacteria</taxon>
        <taxon>Pseudomonadati</taxon>
        <taxon>Thermodesulfobacteriota</taxon>
        <taxon>Desulfovibrionia</taxon>
        <taxon>Desulfovibrionales</taxon>
        <taxon>Desulfovibrionaceae</taxon>
        <taxon>Desulfovibrio</taxon>
    </lineage>
</organism>
<dbReference type="Gene3D" id="3.30.450.20">
    <property type="entry name" value="PAS domain"/>
    <property type="match status" value="3"/>
</dbReference>
<dbReference type="InterPro" id="IPR035965">
    <property type="entry name" value="PAS-like_dom_sf"/>
</dbReference>
<dbReference type="GO" id="GO:0006355">
    <property type="term" value="P:regulation of DNA-templated transcription"/>
    <property type="evidence" value="ECO:0007669"/>
    <property type="project" value="InterPro"/>
</dbReference>
<proteinExistence type="predicted"/>
<evidence type="ECO:0000313" key="18">
    <source>
        <dbReference type="EMBL" id="SME95363.1"/>
    </source>
</evidence>
<dbReference type="SMART" id="SM00388">
    <property type="entry name" value="HisKA"/>
    <property type="match status" value="1"/>
</dbReference>
<evidence type="ECO:0000256" key="12">
    <source>
        <dbReference type="PROSITE-ProRule" id="PRU00169"/>
    </source>
</evidence>
<dbReference type="CDD" id="cd17546">
    <property type="entry name" value="REC_hyHK_CKI1_RcsC-like"/>
    <property type="match status" value="1"/>
</dbReference>
<dbReference type="PROSITE" id="PS50110">
    <property type="entry name" value="RESPONSE_REGULATORY"/>
    <property type="match status" value="1"/>
</dbReference>
<dbReference type="Gene3D" id="3.30.565.10">
    <property type="entry name" value="Histidine kinase-like ATPase, C-terminal domain"/>
    <property type="match status" value="1"/>
</dbReference>
<dbReference type="InterPro" id="IPR001610">
    <property type="entry name" value="PAC"/>
</dbReference>
<keyword evidence="11" id="KW-0131">Cell cycle</keyword>
<dbReference type="Pfam" id="PF08448">
    <property type="entry name" value="PAS_4"/>
    <property type="match status" value="1"/>
</dbReference>
<feature type="domain" description="Histidine kinase" evidence="14">
    <location>
        <begin position="464"/>
        <end position="685"/>
    </location>
</feature>
<dbReference type="PANTHER" id="PTHR45339">
    <property type="entry name" value="HYBRID SIGNAL TRANSDUCTION HISTIDINE KINASE J"/>
    <property type="match status" value="1"/>
</dbReference>
<comment type="catalytic activity">
    <reaction evidence="1">
        <text>ATP + protein L-histidine = ADP + protein N-phospho-L-histidine.</text>
        <dbReference type="EC" id="2.7.13.3"/>
    </reaction>
</comment>
<dbReference type="PANTHER" id="PTHR45339:SF1">
    <property type="entry name" value="HYBRID SIGNAL TRANSDUCTION HISTIDINE KINASE J"/>
    <property type="match status" value="1"/>
</dbReference>
<dbReference type="CDD" id="cd00082">
    <property type="entry name" value="HisKA"/>
    <property type="match status" value="1"/>
</dbReference>
<feature type="domain" description="Response regulatory" evidence="15">
    <location>
        <begin position="711"/>
        <end position="829"/>
    </location>
</feature>
<comment type="subcellular location">
    <subcellularLocation>
        <location evidence="2">Membrane</location>
    </subcellularLocation>
</comment>
<dbReference type="Pfam" id="PF00989">
    <property type="entry name" value="PAS"/>
    <property type="match status" value="1"/>
</dbReference>
<dbReference type="PROSITE" id="PS50112">
    <property type="entry name" value="PAS"/>
    <property type="match status" value="3"/>
</dbReference>
<dbReference type="InterPro" id="IPR003661">
    <property type="entry name" value="HisK_dim/P_dom"/>
</dbReference>
<evidence type="ECO:0000256" key="13">
    <source>
        <dbReference type="SAM" id="Coils"/>
    </source>
</evidence>